<feature type="transmembrane region" description="Helical" evidence="19">
    <location>
        <begin position="25"/>
        <end position="47"/>
    </location>
</feature>
<dbReference type="PROSITE" id="PS00107">
    <property type="entry name" value="PROTEIN_KINASE_ATP"/>
    <property type="match status" value="1"/>
</dbReference>
<evidence type="ECO:0000256" key="4">
    <source>
        <dbReference type="ARBA" id="ARBA00022692"/>
    </source>
</evidence>
<evidence type="ECO:0000256" key="13">
    <source>
        <dbReference type="ARBA" id="ARBA00023170"/>
    </source>
</evidence>
<dbReference type="InterPro" id="IPR001245">
    <property type="entry name" value="Ser-Thr/Tyr_kinase_cat_dom"/>
</dbReference>
<keyword evidence="6" id="KW-0677">Repeat</keyword>
<name>A0A0B7A3E7_9EUPU</name>
<evidence type="ECO:0000256" key="18">
    <source>
        <dbReference type="SAM" id="MobiDB-lite"/>
    </source>
</evidence>
<feature type="non-terminal residue" evidence="21">
    <location>
        <position position="1"/>
    </location>
</feature>
<evidence type="ECO:0000313" key="21">
    <source>
        <dbReference type="EMBL" id="CEK74591.1"/>
    </source>
</evidence>
<keyword evidence="7 16" id="KW-0547">Nucleotide-binding</keyword>
<feature type="compositionally biased region" description="Basic and acidic residues" evidence="18">
    <location>
        <begin position="499"/>
        <end position="524"/>
    </location>
</feature>
<dbReference type="FunFam" id="1.10.510.10:FF:001227">
    <property type="entry name" value="Tyrosine-protein kinase receptor"/>
    <property type="match status" value="1"/>
</dbReference>
<gene>
    <name evidence="21" type="primary">ORF91732</name>
</gene>
<evidence type="ECO:0000256" key="19">
    <source>
        <dbReference type="SAM" id="Phobius"/>
    </source>
</evidence>
<keyword evidence="11 19" id="KW-0472">Membrane</keyword>
<evidence type="ECO:0000256" key="1">
    <source>
        <dbReference type="ARBA" id="ARBA00004479"/>
    </source>
</evidence>
<dbReference type="GO" id="GO:0043410">
    <property type="term" value="P:positive regulation of MAPK cascade"/>
    <property type="evidence" value="ECO:0007669"/>
    <property type="project" value="TreeGrafter"/>
</dbReference>
<comment type="subcellular location">
    <subcellularLocation>
        <location evidence="1">Membrane</location>
        <topology evidence="1">Single-pass type I membrane protein</topology>
    </subcellularLocation>
</comment>
<dbReference type="Pfam" id="PF07714">
    <property type="entry name" value="PK_Tyr_Ser-Thr"/>
    <property type="match status" value="1"/>
</dbReference>
<keyword evidence="14" id="KW-0325">Glycoprotein</keyword>
<dbReference type="PRINTS" id="PR00109">
    <property type="entry name" value="TYRKINASE"/>
</dbReference>
<dbReference type="CDD" id="cd05032">
    <property type="entry name" value="PTKc_InsR_like"/>
    <property type="match status" value="1"/>
</dbReference>
<dbReference type="SMART" id="SM00219">
    <property type="entry name" value="TyrKc"/>
    <property type="match status" value="1"/>
</dbReference>
<dbReference type="PANTHER" id="PTHR24416">
    <property type="entry name" value="TYROSINE-PROTEIN KINASE RECEPTOR"/>
    <property type="match status" value="1"/>
</dbReference>
<dbReference type="InterPro" id="IPR011009">
    <property type="entry name" value="Kinase-like_dom_sf"/>
</dbReference>
<dbReference type="EC" id="2.7.10.1" evidence="17"/>
<keyword evidence="2 17" id="KW-0597">Phosphoprotein</keyword>
<dbReference type="InterPro" id="IPR050122">
    <property type="entry name" value="RTK"/>
</dbReference>
<feature type="compositionally biased region" description="Low complexity" evidence="18">
    <location>
        <begin position="667"/>
        <end position="696"/>
    </location>
</feature>
<keyword evidence="9 16" id="KW-0067">ATP-binding</keyword>
<dbReference type="GO" id="GO:0005899">
    <property type="term" value="C:insulin receptor complex"/>
    <property type="evidence" value="ECO:0007669"/>
    <property type="project" value="TreeGrafter"/>
</dbReference>
<evidence type="ECO:0000256" key="8">
    <source>
        <dbReference type="ARBA" id="ARBA00022777"/>
    </source>
</evidence>
<keyword evidence="3" id="KW-0808">Transferase</keyword>
<evidence type="ECO:0000256" key="15">
    <source>
        <dbReference type="ARBA" id="ARBA00051243"/>
    </source>
</evidence>
<keyword evidence="8" id="KW-0418">Kinase</keyword>
<reference evidence="21" key="1">
    <citation type="submission" date="2014-12" db="EMBL/GenBank/DDBJ databases">
        <title>Insight into the proteome of Arion vulgaris.</title>
        <authorList>
            <person name="Aradska J."/>
            <person name="Bulat T."/>
            <person name="Smidak R."/>
            <person name="Sarate P."/>
            <person name="Gangsoo J."/>
            <person name="Sialana F."/>
            <person name="Bilban M."/>
            <person name="Lubec G."/>
        </authorList>
    </citation>
    <scope>NUCLEOTIDE SEQUENCE</scope>
    <source>
        <tissue evidence="21">Skin</tissue>
    </source>
</reference>
<feature type="compositionally biased region" description="Acidic residues" evidence="18">
    <location>
        <begin position="486"/>
        <end position="498"/>
    </location>
</feature>
<dbReference type="GO" id="GO:0043560">
    <property type="term" value="F:insulin receptor substrate binding"/>
    <property type="evidence" value="ECO:0007669"/>
    <property type="project" value="TreeGrafter"/>
</dbReference>
<evidence type="ECO:0000256" key="16">
    <source>
        <dbReference type="PROSITE-ProRule" id="PRU10141"/>
    </source>
</evidence>
<dbReference type="EMBL" id="HACG01027726">
    <property type="protein sequence ID" value="CEK74591.1"/>
    <property type="molecule type" value="Transcribed_RNA"/>
</dbReference>
<feature type="binding site" evidence="16">
    <location>
        <position position="117"/>
    </location>
    <ligand>
        <name>ATP</name>
        <dbReference type="ChEBI" id="CHEBI:30616"/>
    </ligand>
</feature>
<feature type="compositionally biased region" description="Low complexity" evidence="18">
    <location>
        <begin position="573"/>
        <end position="587"/>
    </location>
</feature>
<dbReference type="Gene3D" id="3.30.200.20">
    <property type="entry name" value="Phosphorylase Kinase, domain 1"/>
    <property type="match status" value="1"/>
</dbReference>
<dbReference type="InterPro" id="IPR020635">
    <property type="entry name" value="Tyr_kinase_cat_dom"/>
</dbReference>
<feature type="region of interest" description="Disordered" evidence="18">
    <location>
        <begin position="631"/>
        <end position="719"/>
    </location>
</feature>
<evidence type="ECO:0000256" key="7">
    <source>
        <dbReference type="ARBA" id="ARBA00022741"/>
    </source>
</evidence>
<keyword evidence="10 19" id="KW-1133">Transmembrane helix</keyword>
<dbReference type="InterPro" id="IPR008266">
    <property type="entry name" value="Tyr_kinase_AS"/>
</dbReference>
<evidence type="ECO:0000256" key="3">
    <source>
        <dbReference type="ARBA" id="ARBA00022679"/>
    </source>
</evidence>
<dbReference type="PROSITE" id="PS50011">
    <property type="entry name" value="PROTEIN_KINASE_DOM"/>
    <property type="match status" value="1"/>
</dbReference>
<comment type="catalytic activity">
    <reaction evidence="15 17">
        <text>L-tyrosyl-[protein] + ATP = O-phospho-L-tyrosyl-[protein] + ADP + H(+)</text>
        <dbReference type="Rhea" id="RHEA:10596"/>
        <dbReference type="Rhea" id="RHEA-COMP:10136"/>
        <dbReference type="Rhea" id="RHEA-COMP:20101"/>
        <dbReference type="ChEBI" id="CHEBI:15378"/>
        <dbReference type="ChEBI" id="CHEBI:30616"/>
        <dbReference type="ChEBI" id="CHEBI:46858"/>
        <dbReference type="ChEBI" id="CHEBI:61978"/>
        <dbReference type="ChEBI" id="CHEBI:456216"/>
        <dbReference type="EC" id="2.7.10.1"/>
    </reaction>
</comment>
<evidence type="ECO:0000256" key="5">
    <source>
        <dbReference type="ARBA" id="ARBA00022729"/>
    </source>
</evidence>
<dbReference type="InterPro" id="IPR002011">
    <property type="entry name" value="Tyr_kinase_rcpt_2_CS"/>
</dbReference>
<protein>
    <recommendedName>
        <fullName evidence="17">Tyrosine-protein kinase receptor</fullName>
        <ecNumber evidence="17">2.7.10.1</ecNumber>
    </recommendedName>
</protein>
<keyword evidence="12" id="KW-0829">Tyrosine-protein kinase</keyword>
<keyword evidence="13 17" id="KW-0675">Receptor</keyword>
<evidence type="ECO:0000256" key="14">
    <source>
        <dbReference type="ARBA" id="ARBA00023180"/>
    </source>
</evidence>
<evidence type="ECO:0000256" key="6">
    <source>
        <dbReference type="ARBA" id="ARBA00022737"/>
    </source>
</evidence>
<feature type="region of interest" description="Disordered" evidence="18">
    <location>
        <begin position="566"/>
        <end position="601"/>
    </location>
</feature>
<evidence type="ECO:0000259" key="20">
    <source>
        <dbReference type="PROSITE" id="PS50011"/>
    </source>
</evidence>
<organism evidence="21">
    <name type="scientific">Arion vulgaris</name>
    <dbReference type="NCBI Taxonomy" id="1028688"/>
    <lineage>
        <taxon>Eukaryota</taxon>
        <taxon>Metazoa</taxon>
        <taxon>Spiralia</taxon>
        <taxon>Lophotrochozoa</taxon>
        <taxon>Mollusca</taxon>
        <taxon>Gastropoda</taxon>
        <taxon>Heterobranchia</taxon>
        <taxon>Euthyneura</taxon>
        <taxon>Panpulmonata</taxon>
        <taxon>Eupulmonata</taxon>
        <taxon>Stylommatophora</taxon>
        <taxon>Helicina</taxon>
        <taxon>Arionoidea</taxon>
        <taxon>Arionidae</taxon>
        <taxon>Arion</taxon>
    </lineage>
</organism>
<comment type="similarity">
    <text evidence="17">Belongs to the protein kinase superfamily. Tyr protein kinase family. Insulin receptor subfamily.</text>
</comment>
<accession>A0A0B7A3E7</accession>
<dbReference type="FunFam" id="3.30.200.20:FF:000026">
    <property type="entry name" value="Tyrosine-protein kinase receptor"/>
    <property type="match status" value="1"/>
</dbReference>
<dbReference type="GO" id="GO:0051897">
    <property type="term" value="P:positive regulation of phosphatidylinositol 3-kinase/protein kinase B signal transduction"/>
    <property type="evidence" value="ECO:0007669"/>
    <property type="project" value="TreeGrafter"/>
</dbReference>
<dbReference type="PROSITE" id="PS00109">
    <property type="entry name" value="PROTEIN_KINASE_TYR"/>
    <property type="match status" value="1"/>
</dbReference>
<evidence type="ECO:0000256" key="9">
    <source>
        <dbReference type="ARBA" id="ARBA00022840"/>
    </source>
</evidence>
<evidence type="ECO:0000256" key="12">
    <source>
        <dbReference type="ARBA" id="ARBA00023137"/>
    </source>
</evidence>
<dbReference type="PROSITE" id="PS00239">
    <property type="entry name" value="RECEPTOR_TYR_KIN_II"/>
    <property type="match status" value="1"/>
</dbReference>
<sequence>GTYTQEVIFYVPALYGGEDDENLRLIIGISSGIAVLIILIGLAIFCYQRYRFKHPDVIVSPNPHYIPTDQLYAPDEWEVPRDTIRLIKELGQGSFGTVFEGLMEEPDTKVSTPVAVKTVNDKADFYERLKILKEATTMKACECHHVVKLLGVVSKGQPALVIMELMALGDLRNYLRKCRLEEENYPEFFPPTHDQIRQMAGEIADGMVYLTDKKIVHRDLAARNCLVSEDGTVKIADFGMARDVYMTEYYRKDQRALLPVRWMAPESLKDGIFTTMSDIWSYGIVLWEMVTLAEQPYQGLGNDEVLHYVADGRVMNPPHGCPADLHDMMQRCWSYNPKHRPSFKSLLEILVPYLSDRFHEVSYFFKEVVKSEPEDEREEKILDANVEEVDLENDEDDKTEADQDFDGDDIYVVADSPVNYEDDDDREGIDDSPYISIAMQNLGSLSQAGSLHANKKEHLPLLQQQEQFLYPSSVSAGSLTEPGDFYTDDNDSENDSDSDFIHKDDKNYIRSSKDAKSSSERLKLLSDSPGSFRPKLEMLPVKPLSFSAKTSGSGWVDEYALMSPPLSKSGDENNMSPSNPSASSHQPVSNPPPFSLGNLLPPLAPSASPILHVDMEGIGNSRGTNQKLSTAVDMSGHGKDDRNWLFKNNTANVNKSNSSRDDKAKLNDSSSNSNSNSNSIQNSSEGSKESTSSSSSRNGFNPGTANGHGPYSHQQAALC</sequence>
<feature type="domain" description="Protein kinase" evidence="20">
    <location>
        <begin position="84"/>
        <end position="354"/>
    </location>
</feature>
<dbReference type="GO" id="GO:0005009">
    <property type="term" value="F:insulin receptor activity"/>
    <property type="evidence" value="ECO:0007669"/>
    <property type="project" value="TreeGrafter"/>
</dbReference>
<evidence type="ECO:0000256" key="10">
    <source>
        <dbReference type="ARBA" id="ARBA00022989"/>
    </source>
</evidence>
<dbReference type="AlphaFoldDB" id="A0A0B7A3E7"/>
<dbReference type="GO" id="GO:0042593">
    <property type="term" value="P:glucose homeostasis"/>
    <property type="evidence" value="ECO:0007669"/>
    <property type="project" value="TreeGrafter"/>
</dbReference>
<keyword evidence="4 17" id="KW-0812">Transmembrane</keyword>
<dbReference type="InterPro" id="IPR017441">
    <property type="entry name" value="Protein_kinase_ATP_BS"/>
</dbReference>
<proteinExistence type="inferred from homology"/>
<evidence type="ECO:0000256" key="11">
    <source>
        <dbReference type="ARBA" id="ARBA00023136"/>
    </source>
</evidence>
<dbReference type="Gene3D" id="1.10.510.10">
    <property type="entry name" value="Transferase(Phosphotransferase) domain 1"/>
    <property type="match status" value="1"/>
</dbReference>
<dbReference type="GO" id="GO:0005524">
    <property type="term" value="F:ATP binding"/>
    <property type="evidence" value="ECO:0007669"/>
    <property type="project" value="UniProtKB-UniRule"/>
</dbReference>
<dbReference type="GO" id="GO:0030424">
    <property type="term" value="C:axon"/>
    <property type="evidence" value="ECO:0007669"/>
    <property type="project" value="TreeGrafter"/>
</dbReference>
<evidence type="ECO:0000256" key="2">
    <source>
        <dbReference type="ARBA" id="ARBA00022553"/>
    </source>
</evidence>
<feature type="compositionally biased region" description="Polar residues" evidence="18">
    <location>
        <begin position="646"/>
        <end position="657"/>
    </location>
</feature>
<dbReference type="SUPFAM" id="SSF56112">
    <property type="entry name" value="Protein kinase-like (PK-like)"/>
    <property type="match status" value="1"/>
</dbReference>
<evidence type="ECO:0000256" key="17">
    <source>
        <dbReference type="RuleBase" id="RU000312"/>
    </source>
</evidence>
<dbReference type="InterPro" id="IPR000719">
    <property type="entry name" value="Prot_kinase_dom"/>
</dbReference>
<feature type="region of interest" description="Disordered" evidence="18">
    <location>
        <begin position="479"/>
        <end position="536"/>
    </location>
</feature>
<feature type="region of interest" description="Disordered" evidence="18">
    <location>
        <begin position="388"/>
        <end position="408"/>
    </location>
</feature>
<keyword evidence="5" id="KW-0732">Signal</keyword>
<dbReference type="PANTHER" id="PTHR24416:SF525">
    <property type="entry name" value="INSULIN-LIKE RECEPTOR"/>
    <property type="match status" value="1"/>
</dbReference>